<dbReference type="RefSeq" id="WP_265789577.1">
    <property type="nucleotide sequence ID" value="NZ_BAABRS010000002.1"/>
</dbReference>
<feature type="transmembrane region" description="Helical" evidence="1">
    <location>
        <begin position="121"/>
        <end position="142"/>
    </location>
</feature>
<gene>
    <name evidence="3" type="ORF">LQ318_09310</name>
</gene>
<organism evidence="3 4">
    <name type="scientific">Fodinibius salicampi</name>
    <dbReference type="NCBI Taxonomy" id="1920655"/>
    <lineage>
        <taxon>Bacteria</taxon>
        <taxon>Pseudomonadati</taxon>
        <taxon>Balneolota</taxon>
        <taxon>Balneolia</taxon>
        <taxon>Balneolales</taxon>
        <taxon>Balneolaceae</taxon>
        <taxon>Fodinibius</taxon>
    </lineage>
</organism>
<sequence>MIAAKRAVIFFLRSALLIALLSISVPTLAQVPDSISDTTTTQQDKTVEEILQEMEQEKQSSATPSFSNSIINPPTPAQQQLFDDSTMAIYQDAMYAYYEYRVSGFEHRKEVFAWQLYSSKLIFWCVLLLVFSGISFSGIQFYKSIRKEQEGDEAATESSVTEFEASAKGIKVTSPVLGVIILVISLAFFYLYLVYVYPIREIF</sequence>
<keyword evidence="1" id="KW-0812">Transmembrane</keyword>
<evidence type="ECO:0000313" key="3">
    <source>
        <dbReference type="EMBL" id="MCW9713100.1"/>
    </source>
</evidence>
<evidence type="ECO:0000313" key="4">
    <source>
        <dbReference type="Proteomes" id="UP001207337"/>
    </source>
</evidence>
<feature type="signal peptide" evidence="2">
    <location>
        <begin position="1"/>
        <end position="29"/>
    </location>
</feature>
<evidence type="ECO:0000256" key="2">
    <source>
        <dbReference type="SAM" id="SignalP"/>
    </source>
</evidence>
<feature type="transmembrane region" description="Helical" evidence="1">
    <location>
        <begin position="176"/>
        <end position="197"/>
    </location>
</feature>
<reference evidence="3 4" key="1">
    <citation type="submission" date="2021-11" db="EMBL/GenBank/DDBJ databases">
        <title>Aliifidinibius sp. nov., a new bacterium isolated from saline soil.</title>
        <authorList>
            <person name="Galisteo C."/>
            <person name="De La Haba R."/>
            <person name="Sanchez-Porro C."/>
            <person name="Ventosa A."/>
        </authorList>
    </citation>
    <scope>NUCLEOTIDE SEQUENCE [LARGE SCALE GENOMIC DNA]</scope>
    <source>
        <strain evidence="3 4">KACC 190600</strain>
    </source>
</reference>
<proteinExistence type="predicted"/>
<keyword evidence="4" id="KW-1185">Reference proteome</keyword>
<keyword evidence="1" id="KW-0472">Membrane</keyword>
<protein>
    <submittedName>
        <fullName evidence="3">Uncharacterized protein</fullName>
    </submittedName>
</protein>
<dbReference type="Proteomes" id="UP001207337">
    <property type="component" value="Unassembled WGS sequence"/>
</dbReference>
<evidence type="ECO:0000256" key="1">
    <source>
        <dbReference type="SAM" id="Phobius"/>
    </source>
</evidence>
<name>A0ABT3PZ02_9BACT</name>
<comment type="caution">
    <text evidence="3">The sequence shown here is derived from an EMBL/GenBank/DDBJ whole genome shotgun (WGS) entry which is preliminary data.</text>
</comment>
<keyword evidence="1" id="KW-1133">Transmembrane helix</keyword>
<keyword evidence="2" id="KW-0732">Signal</keyword>
<feature type="chain" id="PRO_5046625499" evidence="2">
    <location>
        <begin position="30"/>
        <end position="203"/>
    </location>
</feature>
<accession>A0ABT3PZ02</accession>
<dbReference type="EMBL" id="JAJNDC010000002">
    <property type="protein sequence ID" value="MCW9713100.1"/>
    <property type="molecule type" value="Genomic_DNA"/>
</dbReference>